<dbReference type="InterPro" id="IPR052156">
    <property type="entry name" value="BCAA_Transport_ATP-bd_LivF"/>
</dbReference>
<keyword evidence="8" id="KW-1185">Reference proteome</keyword>
<dbReference type="CDD" id="cd03224">
    <property type="entry name" value="ABC_TM1139_LivF_branched"/>
    <property type="match status" value="1"/>
</dbReference>
<protein>
    <submittedName>
        <fullName evidence="7">High-affinity branched-chain amino acid transport ATP-binding protein LivF</fullName>
    </submittedName>
</protein>
<keyword evidence="4 7" id="KW-0067">ATP-binding</keyword>
<dbReference type="PROSITE" id="PS50893">
    <property type="entry name" value="ABC_TRANSPORTER_2"/>
    <property type="match status" value="1"/>
</dbReference>
<gene>
    <name evidence="7" type="primary">livF_1</name>
    <name evidence="7" type="ORF">ROA7745_01045</name>
</gene>
<dbReference type="InterPro" id="IPR003593">
    <property type="entry name" value="AAA+_ATPase"/>
</dbReference>
<proteinExistence type="inferred from homology"/>
<dbReference type="Gene3D" id="3.40.50.300">
    <property type="entry name" value="P-loop containing nucleotide triphosphate hydrolases"/>
    <property type="match status" value="1"/>
</dbReference>
<keyword evidence="2" id="KW-0813">Transport</keyword>
<dbReference type="AlphaFoldDB" id="A0A1X7BNV1"/>
<dbReference type="PANTHER" id="PTHR43820:SF4">
    <property type="entry name" value="HIGH-AFFINITY BRANCHED-CHAIN AMINO ACID TRANSPORT ATP-BINDING PROTEIN LIVF"/>
    <property type="match status" value="1"/>
</dbReference>
<evidence type="ECO:0000256" key="4">
    <source>
        <dbReference type="ARBA" id="ARBA00022840"/>
    </source>
</evidence>
<dbReference type="Pfam" id="PF00005">
    <property type="entry name" value="ABC_tran"/>
    <property type="match status" value="1"/>
</dbReference>
<dbReference type="EMBL" id="FWXB01000003">
    <property type="protein sequence ID" value="SMC11234.1"/>
    <property type="molecule type" value="Genomic_DNA"/>
</dbReference>
<dbReference type="SMART" id="SM00382">
    <property type="entry name" value="AAA"/>
    <property type="match status" value="1"/>
</dbReference>
<evidence type="ECO:0000256" key="1">
    <source>
        <dbReference type="ARBA" id="ARBA00005417"/>
    </source>
</evidence>
<evidence type="ECO:0000256" key="2">
    <source>
        <dbReference type="ARBA" id="ARBA00022448"/>
    </source>
</evidence>
<dbReference type="InterPro" id="IPR017871">
    <property type="entry name" value="ABC_transporter-like_CS"/>
</dbReference>
<dbReference type="GO" id="GO:0015807">
    <property type="term" value="P:L-amino acid transport"/>
    <property type="evidence" value="ECO:0007669"/>
    <property type="project" value="TreeGrafter"/>
</dbReference>
<keyword evidence="3" id="KW-0547">Nucleotide-binding</keyword>
<dbReference type="InterPro" id="IPR027417">
    <property type="entry name" value="P-loop_NTPase"/>
</dbReference>
<evidence type="ECO:0000259" key="6">
    <source>
        <dbReference type="PROSITE" id="PS50893"/>
    </source>
</evidence>
<dbReference type="GO" id="GO:0015658">
    <property type="term" value="F:branched-chain amino acid transmembrane transporter activity"/>
    <property type="evidence" value="ECO:0007669"/>
    <property type="project" value="InterPro"/>
</dbReference>
<dbReference type="PANTHER" id="PTHR43820">
    <property type="entry name" value="HIGH-AFFINITY BRANCHED-CHAIN AMINO ACID TRANSPORT ATP-BINDING PROTEIN LIVF"/>
    <property type="match status" value="1"/>
</dbReference>
<name>A0A1X7BNV1_9RHOB</name>
<comment type="similarity">
    <text evidence="1">Belongs to the ABC transporter superfamily.</text>
</comment>
<evidence type="ECO:0000256" key="3">
    <source>
        <dbReference type="ARBA" id="ARBA00022741"/>
    </source>
</evidence>
<dbReference type="OrthoDB" id="9806149at2"/>
<evidence type="ECO:0000313" key="8">
    <source>
        <dbReference type="Proteomes" id="UP000193224"/>
    </source>
</evidence>
<sequence>MLEIKNLKVSYDKVEVLHGLSLNVNEGEVVALVGANGAGKSTTLRAVSGLVRADAGTITLDGRRIDGASAVDVTRAGIAHVPEGRRVFAEMSVKENLLVGAFQRSDKDGIARDLASVFERFPRLEERQIQMSGTLSGGEQQMLAIGRALMSDPSVVLMDEPTLGLAPLMCRQIVKIVRELNSQGKTIVLVEQNARMALSVADRAYVIEKGEISVTGTGQELLHNPDIKKAYLGIA</sequence>
<dbReference type="PIRSF" id="PIRSF039137">
    <property type="entry name" value="ABC_branched_ATPase"/>
    <property type="match status" value="1"/>
</dbReference>
<organism evidence="7 8">
    <name type="scientific">Roseovarius aestuarii</name>
    <dbReference type="NCBI Taxonomy" id="475083"/>
    <lineage>
        <taxon>Bacteria</taxon>
        <taxon>Pseudomonadati</taxon>
        <taxon>Pseudomonadota</taxon>
        <taxon>Alphaproteobacteria</taxon>
        <taxon>Rhodobacterales</taxon>
        <taxon>Roseobacteraceae</taxon>
        <taxon>Roseovarius</taxon>
    </lineage>
</organism>
<dbReference type="InterPro" id="IPR003439">
    <property type="entry name" value="ABC_transporter-like_ATP-bd"/>
</dbReference>
<evidence type="ECO:0000313" key="7">
    <source>
        <dbReference type="EMBL" id="SMC11234.1"/>
    </source>
</evidence>
<feature type="domain" description="ABC transporter" evidence="6">
    <location>
        <begin position="2"/>
        <end position="234"/>
    </location>
</feature>
<accession>A0A1X7BNV1</accession>
<dbReference type="GO" id="GO:0016887">
    <property type="term" value="F:ATP hydrolysis activity"/>
    <property type="evidence" value="ECO:0007669"/>
    <property type="project" value="InterPro"/>
</dbReference>
<evidence type="ECO:0000256" key="5">
    <source>
        <dbReference type="ARBA" id="ARBA00022970"/>
    </source>
</evidence>
<dbReference type="GO" id="GO:0005524">
    <property type="term" value="F:ATP binding"/>
    <property type="evidence" value="ECO:0007669"/>
    <property type="project" value="UniProtKB-KW"/>
</dbReference>
<dbReference type="SUPFAM" id="SSF52540">
    <property type="entry name" value="P-loop containing nucleoside triphosphate hydrolases"/>
    <property type="match status" value="1"/>
</dbReference>
<dbReference type="Proteomes" id="UP000193224">
    <property type="component" value="Unassembled WGS sequence"/>
</dbReference>
<dbReference type="PROSITE" id="PS00211">
    <property type="entry name" value="ABC_TRANSPORTER_1"/>
    <property type="match status" value="1"/>
</dbReference>
<dbReference type="InterPro" id="IPR030660">
    <property type="entry name" value="ABC_branched_ATPase_LivF/BraG"/>
</dbReference>
<keyword evidence="5" id="KW-0029">Amino-acid transport</keyword>
<reference evidence="7 8" key="1">
    <citation type="submission" date="2017-03" db="EMBL/GenBank/DDBJ databases">
        <authorList>
            <person name="Afonso C.L."/>
            <person name="Miller P.J."/>
            <person name="Scott M.A."/>
            <person name="Spackman E."/>
            <person name="Goraichik I."/>
            <person name="Dimitrov K.M."/>
            <person name="Suarez D.L."/>
            <person name="Swayne D.E."/>
        </authorList>
    </citation>
    <scope>NUCLEOTIDE SEQUENCE [LARGE SCALE GENOMIC DNA]</scope>
    <source>
        <strain evidence="7 8">CECT 7745</strain>
    </source>
</reference>